<dbReference type="EMBL" id="LK032493">
    <property type="protein sequence ID" value="CDY41202.1"/>
    <property type="molecule type" value="Genomic_DNA"/>
</dbReference>
<dbReference type="Proteomes" id="UP001295469">
    <property type="component" value="Chromosome C08"/>
</dbReference>
<dbReference type="PaxDb" id="3708-A0A078HTM0"/>
<dbReference type="Gramene" id="CDY41202">
    <property type="protein sequence ID" value="CDY41202"/>
    <property type="gene ID" value="GSBRNA2T00072613001"/>
</dbReference>
<protein>
    <submittedName>
        <fullName evidence="1">(rape) hypothetical protein</fullName>
    </submittedName>
    <submittedName>
        <fullName evidence="2">BnaC08g26560D protein</fullName>
    </submittedName>
</protein>
<organism evidence="2 3">
    <name type="scientific">Brassica napus</name>
    <name type="common">Rape</name>
    <dbReference type="NCBI Taxonomy" id="3708"/>
    <lineage>
        <taxon>Eukaryota</taxon>
        <taxon>Viridiplantae</taxon>
        <taxon>Streptophyta</taxon>
        <taxon>Embryophyta</taxon>
        <taxon>Tracheophyta</taxon>
        <taxon>Spermatophyta</taxon>
        <taxon>Magnoliopsida</taxon>
        <taxon>eudicotyledons</taxon>
        <taxon>Gunneridae</taxon>
        <taxon>Pentapetalae</taxon>
        <taxon>rosids</taxon>
        <taxon>malvids</taxon>
        <taxon>Brassicales</taxon>
        <taxon>Brassicaceae</taxon>
        <taxon>Brassiceae</taxon>
        <taxon>Brassica</taxon>
    </lineage>
</organism>
<gene>
    <name evidence="2" type="primary">BnaC08g26560D</name>
    <name evidence="1" type="ORF">DARMORV10_C08P30940.1</name>
    <name evidence="2" type="ORF">GSBRNA2T00072613001</name>
</gene>
<sequence>METIKNLTKKYKKIGFQLFLKLWGSLCNLQILL</sequence>
<evidence type="ECO:0000313" key="2">
    <source>
        <dbReference type="EMBL" id="CDY41202.1"/>
    </source>
</evidence>
<proteinExistence type="predicted"/>
<dbReference type="AlphaFoldDB" id="A0A078HTM0"/>
<name>A0A078HTM0_BRANA</name>
<evidence type="ECO:0000313" key="3">
    <source>
        <dbReference type="Proteomes" id="UP000028999"/>
    </source>
</evidence>
<reference evidence="1" key="3">
    <citation type="submission" date="2021-01" db="EMBL/GenBank/DDBJ databases">
        <authorList>
            <consortium name="Genoscope - CEA"/>
            <person name="William W."/>
        </authorList>
    </citation>
    <scope>NUCLEOTIDE SEQUENCE</scope>
</reference>
<dbReference type="Proteomes" id="UP000028999">
    <property type="component" value="Unassembled WGS sequence"/>
</dbReference>
<accession>A0A078HTM0</accession>
<dbReference type="EMBL" id="HG994372">
    <property type="protein sequence ID" value="CAF2112016.1"/>
    <property type="molecule type" value="Genomic_DNA"/>
</dbReference>
<reference evidence="2 3" key="1">
    <citation type="journal article" date="2014" name="Science">
        <title>Plant genetics. Early allopolyploid evolution in the post-Neolithic Brassica napus oilseed genome.</title>
        <authorList>
            <person name="Chalhoub B."/>
            <person name="Denoeud F."/>
            <person name="Liu S."/>
            <person name="Parkin I.A."/>
            <person name="Tang H."/>
            <person name="Wang X."/>
            <person name="Chiquet J."/>
            <person name="Belcram H."/>
            <person name="Tong C."/>
            <person name="Samans B."/>
            <person name="Correa M."/>
            <person name="Da Silva C."/>
            <person name="Just J."/>
            <person name="Falentin C."/>
            <person name="Koh C.S."/>
            <person name="Le Clainche I."/>
            <person name="Bernard M."/>
            <person name="Bento P."/>
            <person name="Noel B."/>
            <person name="Labadie K."/>
            <person name="Alberti A."/>
            <person name="Charles M."/>
            <person name="Arnaud D."/>
            <person name="Guo H."/>
            <person name="Daviaud C."/>
            <person name="Alamery S."/>
            <person name="Jabbari K."/>
            <person name="Zhao M."/>
            <person name="Edger P.P."/>
            <person name="Chelaifa H."/>
            <person name="Tack D."/>
            <person name="Lassalle G."/>
            <person name="Mestiri I."/>
            <person name="Schnel N."/>
            <person name="Le Paslier M.C."/>
            <person name="Fan G."/>
            <person name="Renault V."/>
            <person name="Bayer P.E."/>
            <person name="Golicz A.A."/>
            <person name="Manoli S."/>
            <person name="Lee T.H."/>
            <person name="Thi V.H."/>
            <person name="Chalabi S."/>
            <person name="Hu Q."/>
            <person name="Fan C."/>
            <person name="Tollenaere R."/>
            <person name="Lu Y."/>
            <person name="Battail C."/>
            <person name="Shen J."/>
            <person name="Sidebottom C.H."/>
            <person name="Wang X."/>
            <person name="Canaguier A."/>
            <person name="Chauveau A."/>
            <person name="Berard A."/>
            <person name="Deniot G."/>
            <person name="Guan M."/>
            <person name="Liu Z."/>
            <person name="Sun F."/>
            <person name="Lim Y.P."/>
            <person name="Lyons E."/>
            <person name="Town C.D."/>
            <person name="Bancroft I."/>
            <person name="Wang X."/>
            <person name="Meng J."/>
            <person name="Ma J."/>
            <person name="Pires J.C."/>
            <person name="King G.J."/>
            <person name="Brunel D."/>
            <person name="Delourme R."/>
            <person name="Renard M."/>
            <person name="Aury J.M."/>
            <person name="Adams K.L."/>
            <person name="Batley J."/>
            <person name="Snowdon R.J."/>
            <person name="Tost J."/>
            <person name="Edwards D."/>
            <person name="Zhou Y."/>
            <person name="Hua W."/>
            <person name="Sharpe A.G."/>
            <person name="Paterson A.H."/>
            <person name="Guan C."/>
            <person name="Wincker P."/>
        </authorList>
    </citation>
    <scope>NUCLEOTIDE SEQUENCE [LARGE SCALE GENOMIC DNA]</scope>
    <source>
        <strain evidence="3">cv. Darmor-bzh</strain>
    </source>
</reference>
<keyword evidence="3" id="KW-1185">Reference proteome</keyword>
<evidence type="ECO:0000313" key="1">
    <source>
        <dbReference type="EMBL" id="CAF2112016.1"/>
    </source>
</evidence>
<reference evidence="2" key="2">
    <citation type="submission" date="2014-06" db="EMBL/GenBank/DDBJ databases">
        <authorList>
            <person name="Genoscope - CEA"/>
        </authorList>
    </citation>
    <scope>NUCLEOTIDE SEQUENCE</scope>
</reference>